<organism evidence="2 3">
    <name type="scientific">Populus trichocarpa</name>
    <name type="common">Western balsam poplar</name>
    <name type="synonym">Populus balsamifera subsp. trichocarpa</name>
    <dbReference type="NCBI Taxonomy" id="3694"/>
    <lineage>
        <taxon>Eukaryota</taxon>
        <taxon>Viridiplantae</taxon>
        <taxon>Streptophyta</taxon>
        <taxon>Embryophyta</taxon>
        <taxon>Tracheophyta</taxon>
        <taxon>Spermatophyta</taxon>
        <taxon>Magnoliopsida</taxon>
        <taxon>eudicotyledons</taxon>
        <taxon>Gunneridae</taxon>
        <taxon>Pentapetalae</taxon>
        <taxon>rosids</taxon>
        <taxon>fabids</taxon>
        <taxon>Malpighiales</taxon>
        <taxon>Salicaceae</taxon>
        <taxon>Saliceae</taxon>
        <taxon>Populus</taxon>
    </lineage>
</organism>
<dbReference type="InParanoid" id="A0A2K1WXJ1"/>
<proteinExistence type="predicted"/>
<reference evidence="2 3" key="1">
    <citation type="journal article" date="2006" name="Science">
        <title>The genome of black cottonwood, Populus trichocarpa (Torr. &amp; Gray).</title>
        <authorList>
            <person name="Tuskan G.A."/>
            <person name="Difazio S."/>
            <person name="Jansson S."/>
            <person name="Bohlmann J."/>
            <person name="Grigoriev I."/>
            <person name="Hellsten U."/>
            <person name="Putnam N."/>
            <person name="Ralph S."/>
            <person name="Rombauts S."/>
            <person name="Salamov A."/>
            <person name="Schein J."/>
            <person name="Sterck L."/>
            <person name="Aerts A."/>
            <person name="Bhalerao R.R."/>
            <person name="Bhalerao R.P."/>
            <person name="Blaudez D."/>
            <person name="Boerjan W."/>
            <person name="Brun A."/>
            <person name="Brunner A."/>
            <person name="Busov V."/>
            <person name="Campbell M."/>
            <person name="Carlson J."/>
            <person name="Chalot M."/>
            <person name="Chapman J."/>
            <person name="Chen G.L."/>
            <person name="Cooper D."/>
            <person name="Coutinho P.M."/>
            <person name="Couturier J."/>
            <person name="Covert S."/>
            <person name="Cronk Q."/>
            <person name="Cunningham R."/>
            <person name="Davis J."/>
            <person name="Degroeve S."/>
            <person name="Dejardin A."/>
            <person name="Depamphilis C."/>
            <person name="Detter J."/>
            <person name="Dirks B."/>
            <person name="Dubchak I."/>
            <person name="Duplessis S."/>
            <person name="Ehlting J."/>
            <person name="Ellis B."/>
            <person name="Gendler K."/>
            <person name="Goodstein D."/>
            <person name="Gribskov M."/>
            <person name="Grimwood J."/>
            <person name="Groover A."/>
            <person name="Gunter L."/>
            <person name="Hamberger B."/>
            <person name="Heinze B."/>
            <person name="Helariutta Y."/>
            <person name="Henrissat B."/>
            <person name="Holligan D."/>
            <person name="Holt R."/>
            <person name="Huang W."/>
            <person name="Islam-Faridi N."/>
            <person name="Jones S."/>
            <person name="Jones-Rhoades M."/>
            <person name="Jorgensen R."/>
            <person name="Joshi C."/>
            <person name="Kangasjarvi J."/>
            <person name="Karlsson J."/>
            <person name="Kelleher C."/>
            <person name="Kirkpatrick R."/>
            <person name="Kirst M."/>
            <person name="Kohler A."/>
            <person name="Kalluri U."/>
            <person name="Larimer F."/>
            <person name="Leebens-Mack J."/>
            <person name="Leple J.C."/>
            <person name="Locascio P."/>
            <person name="Lou Y."/>
            <person name="Lucas S."/>
            <person name="Martin F."/>
            <person name="Montanini B."/>
            <person name="Napoli C."/>
            <person name="Nelson D.R."/>
            <person name="Nelson C."/>
            <person name="Nieminen K."/>
            <person name="Nilsson O."/>
            <person name="Pereda V."/>
            <person name="Peter G."/>
            <person name="Philippe R."/>
            <person name="Pilate G."/>
            <person name="Poliakov A."/>
            <person name="Razumovskaya J."/>
            <person name="Richardson P."/>
            <person name="Rinaldi C."/>
            <person name="Ritland K."/>
            <person name="Rouze P."/>
            <person name="Ryaboy D."/>
            <person name="Schmutz J."/>
            <person name="Schrader J."/>
            <person name="Segerman B."/>
            <person name="Shin H."/>
            <person name="Siddiqui A."/>
            <person name="Sterky F."/>
            <person name="Terry A."/>
            <person name="Tsai C.J."/>
            <person name="Uberbacher E."/>
            <person name="Unneberg P."/>
            <person name="Vahala J."/>
            <person name="Wall K."/>
            <person name="Wessler S."/>
            <person name="Yang G."/>
            <person name="Yin T."/>
            <person name="Douglas C."/>
            <person name="Marra M."/>
            <person name="Sandberg G."/>
            <person name="Van de Peer Y."/>
            <person name="Rokhsar D."/>
        </authorList>
    </citation>
    <scope>NUCLEOTIDE SEQUENCE [LARGE SCALE GENOMIC DNA]</scope>
    <source>
        <strain evidence="3">cv. Nisqually</strain>
    </source>
</reference>
<keyword evidence="1" id="KW-1133">Transmembrane helix</keyword>
<keyword evidence="3" id="KW-1185">Reference proteome</keyword>
<gene>
    <name evidence="2" type="ORF">POPTR_018G077300</name>
</gene>
<evidence type="ECO:0000313" key="3">
    <source>
        <dbReference type="Proteomes" id="UP000006729"/>
    </source>
</evidence>
<accession>A0A2K1WXJ1</accession>
<dbReference type="AlphaFoldDB" id="A0A2K1WXJ1"/>
<sequence>MDGFYKRSNHLLIATLYCQVQGRLVFLVLVQASKFKCFMMNFHMLDEILNCVKPSSPGSQMKRIITQEIFPGD</sequence>
<protein>
    <submittedName>
        <fullName evidence="2">Uncharacterized protein</fullName>
    </submittedName>
</protein>
<name>A0A2K1WXJ1_POPTR</name>
<evidence type="ECO:0000256" key="1">
    <source>
        <dbReference type="SAM" id="Phobius"/>
    </source>
</evidence>
<keyword evidence="1" id="KW-0472">Membrane</keyword>
<dbReference type="EMBL" id="CM009307">
    <property type="protein sequence ID" value="PNS93243.1"/>
    <property type="molecule type" value="Genomic_DNA"/>
</dbReference>
<keyword evidence="1" id="KW-0812">Transmembrane</keyword>
<evidence type="ECO:0000313" key="2">
    <source>
        <dbReference type="EMBL" id="PNS93243.1"/>
    </source>
</evidence>
<dbReference type="Proteomes" id="UP000006729">
    <property type="component" value="Chromosome 18"/>
</dbReference>
<feature type="transmembrane region" description="Helical" evidence="1">
    <location>
        <begin position="12"/>
        <end position="30"/>
    </location>
</feature>